<organism evidence="1 2">
    <name type="scientific">Coleophoma cylindrospora</name>
    <dbReference type="NCBI Taxonomy" id="1849047"/>
    <lineage>
        <taxon>Eukaryota</taxon>
        <taxon>Fungi</taxon>
        <taxon>Dikarya</taxon>
        <taxon>Ascomycota</taxon>
        <taxon>Pezizomycotina</taxon>
        <taxon>Leotiomycetes</taxon>
        <taxon>Helotiales</taxon>
        <taxon>Dermateaceae</taxon>
        <taxon>Coleophoma</taxon>
    </lineage>
</organism>
<dbReference type="Proteomes" id="UP000256645">
    <property type="component" value="Unassembled WGS sequence"/>
</dbReference>
<name>A0A3D8S7N7_9HELO</name>
<gene>
    <name evidence="1" type="ORF">BP6252_03186</name>
</gene>
<accession>A0A3D8S7N7</accession>
<protein>
    <submittedName>
        <fullName evidence="1">Uncharacterized protein</fullName>
    </submittedName>
</protein>
<dbReference type="OrthoDB" id="10403382at2759"/>
<comment type="caution">
    <text evidence="1">The sequence shown here is derived from an EMBL/GenBank/DDBJ whole genome shotgun (WGS) entry which is preliminary data.</text>
</comment>
<dbReference type="EMBL" id="PDLM01000003">
    <property type="protein sequence ID" value="RDW82074.1"/>
    <property type="molecule type" value="Genomic_DNA"/>
</dbReference>
<sequence length="96" mass="11003">MVQQGSTREFKIWFKKDPQGLWQVCSRTACENSKVAGSTWWIDCDRVDGLAPDFQEAIDRFRDSRQSQRGPIATTVQEALSDVKTLVQDLEAPEIW</sequence>
<reference evidence="1 2" key="1">
    <citation type="journal article" date="2018" name="IMA Fungus">
        <title>IMA Genome-F 9: Draft genome sequence of Annulohypoxylon stygium, Aspergillus mulundensis, Berkeleyomyces basicola (syn. Thielaviopsis basicola), Ceratocystis smalleyi, two Cercospora beticola strains, Coleophoma cylindrospora, Fusarium fracticaudum, Phialophora cf. hyalina, and Morchella septimelata.</title>
        <authorList>
            <person name="Wingfield B.D."/>
            <person name="Bills G.F."/>
            <person name="Dong Y."/>
            <person name="Huang W."/>
            <person name="Nel W.J."/>
            <person name="Swalarsk-Parry B.S."/>
            <person name="Vaghefi N."/>
            <person name="Wilken P.M."/>
            <person name="An Z."/>
            <person name="de Beer Z.W."/>
            <person name="De Vos L."/>
            <person name="Chen L."/>
            <person name="Duong T.A."/>
            <person name="Gao Y."/>
            <person name="Hammerbacher A."/>
            <person name="Kikkert J.R."/>
            <person name="Li Y."/>
            <person name="Li H."/>
            <person name="Li K."/>
            <person name="Li Q."/>
            <person name="Liu X."/>
            <person name="Ma X."/>
            <person name="Naidoo K."/>
            <person name="Pethybridge S.J."/>
            <person name="Sun J."/>
            <person name="Steenkamp E.T."/>
            <person name="van der Nest M.A."/>
            <person name="van Wyk S."/>
            <person name="Wingfield M.J."/>
            <person name="Xiong C."/>
            <person name="Yue Q."/>
            <person name="Zhang X."/>
        </authorList>
    </citation>
    <scope>NUCLEOTIDE SEQUENCE [LARGE SCALE GENOMIC DNA]</scope>
    <source>
        <strain evidence="1 2">BP6252</strain>
    </source>
</reference>
<evidence type="ECO:0000313" key="2">
    <source>
        <dbReference type="Proteomes" id="UP000256645"/>
    </source>
</evidence>
<proteinExistence type="predicted"/>
<dbReference type="AlphaFoldDB" id="A0A3D8S7N7"/>
<keyword evidence="2" id="KW-1185">Reference proteome</keyword>
<evidence type="ECO:0000313" key="1">
    <source>
        <dbReference type="EMBL" id="RDW82074.1"/>
    </source>
</evidence>